<evidence type="ECO:0000313" key="2">
    <source>
        <dbReference type="EMBL" id="SFW16667.1"/>
    </source>
</evidence>
<evidence type="ECO:0000259" key="1">
    <source>
        <dbReference type="Pfam" id="PF00535"/>
    </source>
</evidence>
<keyword evidence="3" id="KW-1185">Reference proteome</keyword>
<feature type="domain" description="Glycosyltransferase 2-like" evidence="1">
    <location>
        <begin position="5"/>
        <end position="166"/>
    </location>
</feature>
<reference evidence="3" key="1">
    <citation type="submission" date="2016-11" db="EMBL/GenBank/DDBJ databases">
        <authorList>
            <person name="Varghese N."/>
            <person name="Submissions S."/>
        </authorList>
    </citation>
    <scope>NUCLEOTIDE SEQUENCE [LARGE SCALE GENOMIC DNA]</scope>
    <source>
        <strain evidence="3">DSM 24786</strain>
    </source>
</reference>
<dbReference type="STRING" id="76595.SAMN05660313_00239"/>
<dbReference type="EMBL" id="FPIY01000001">
    <property type="protein sequence ID" value="SFW16667.1"/>
    <property type="molecule type" value="Genomic_DNA"/>
</dbReference>
<dbReference type="InterPro" id="IPR029044">
    <property type="entry name" value="Nucleotide-diphossugar_trans"/>
</dbReference>
<dbReference type="OrthoDB" id="396512at2"/>
<evidence type="ECO:0000313" key="3">
    <source>
        <dbReference type="Proteomes" id="UP000183257"/>
    </source>
</evidence>
<dbReference type="InterPro" id="IPR001173">
    <property type="entry name" value="Glyco_trans_2-like"/>
</dbReference>
<accession>A0A1K1M0K5</accession>
<dbReference type="Pfam" id="PF00535">
    <property type="entry name" value="Glycos_transf_2"/>
    <property type="match status" value="1"/>
</dbReference>
<name>A0A1K1M0K5_9FLAO</name>
<gene>
    <name evidence="2" type="ORF">SAMN05660313_00239</name>
</gene>
<dbReference type="GO" id="GO:0016758">
    <property type="term" value="F:hexosyltransferase activity"/>
    <property type="evidence" value="ECO:0007669"/>
    <property type="project" value="UniProtKB-ARBA"/>
</dbReference>
<keyword evidence="2" id="KW-0808">Transferase</keyword>
<protein>
    <submittedName>
        <fullName evidence="2">Glycosyltransferase involved in cell wall bisynthesis</fullName>
    </submittedName>
</protein>
<dbReference type="PANTHER" id="PTHR22916">
    <property type="entry name" value="GLYCOSYLTRANSFERASE"/>
    <property type="match status" value="1"/>
</dbReference>
<dbReference type="SUPFAM" id="SSF53448">
    <property type="entry name" value="Nucleotide-diphospho-sugar transferases"/>
    <property type="match status" value="1"/>
</dbReference>
<proteinExistence type="predicted"/>
<dbReference type="RefSeq" id="WP_072301933.1">
    <property type="nucleotide sequence ID" value="NZ_FPIY01000001.1"/>
</dbReference>
<sequence length="328" mass="38032">MKIISVIVPMYNVANYLHNCIKSVLEQGIAESDFEIIMVDDESPDNSLEIANALAKQYSNIIVVSQKNKGLGGARNTGVTNASGEYILFLDADDWFIPNSIKNIYKIAKENKLDILEYGFNQVTKEGTVVNSLALNNNKIFKGVTYYNTIKYSGSACNKLYSRSFIKANNLVFLEKIYGEDFEFNTRAYFFANKVMATDIICSEFLQSDNSITRNKSKSMKTKYLNDYIKILDNIKTFYLENNTENKPEVTSYFKERLTLVNINAFFMMFKNKYSYKEILDYKKNLDAKKILYIKQTVANKKKNIFRRIMLQNFFLFRFSQPLIKLIK</sequence>
<dbReference type="Gene3D" id="3.90.550.10">
    <property type="entry name" value="Spore Coat Polysaccharide Biosynthesis Protein SpsA, Chain A"/>
    <property type="match status" value="1"/>
</dbReference>
<dbReference type="CDD" id="cd00761">
    <property type="entry name" value="Glyco_tranf_GTA_type"/>
    <property type="match status" value="1"/>
</dbReference>
<dbReference type="Proteomes" id="UP000183257">
    <property type="component" value="Unassembled WGS sequence"/>
</dbReference>
<organism evidence="2 3">
    <name type="scientific">Cellulophaga fucicola</name>
    <dbReference type="NCBI Taxonomy" id="76595"/>
    <lineage>
        <taxon>Bacteria</taxon>
        <taxon>Pseudomonadati</taxon>
        <taxon>Bacteroidota</taxon>
        <taxon>Flavobacteriia</taxon>
        <taxon>Flavobacteriales</taxon>
        <taxon>Flavobacteriaceae</taxon>
        <taxon>Cellulophaga</taxon>
    </lineage>
</organism>
<dbReference type="PANTHER" id="PTHR22916:SF3">
    <property type="entry name" value="UDP-GLCNAC:BETAGAL BETA-1,3-N-ACETYLGLUCOSAMINYLTRANSFERASE-LIKE PROTEIN 1"/>
    <property type="match status" value="1"/>
</dbReference>
<dbReference type="AlphaFoldDB" id="A0A1K1M0K5"/>